<reference evidence="12 13" key="1">
    <citation type="submission" date="2018-03" db="EMBL/GenBank/DDBJ databases">
        <title>A gene transfer event suggests a long-term partnership between eustigmatophyte algae and a novel lineage of endosymbiotic bacteria.</title>
        <authorList>
            <person name="Yurchenko T."/>
            <person name="Sevcikova T."/>
            <person name="Pribyl P."/>
            <person name="El Karkouri K."/>
            <person name="Klimes V."/>
            <person name="Amaral R."/>
            <person name="Zbrankova V."/>
            <person name="Kim E."/>
            <person name="Raoult D."/>
            <person name="Santos L.M.A."/>
            <person name="Elias M."/>
        </authorList>
    </citation>
    <scope>NUCLEOTIDE SEQUENCE [LARGE SCALE GENOMIC DNA]</scope>
    <source>
        <strain evidence="12">CCALA 838</strain>
    </source>
</reference>
<evidence type="ECO:0000256" key="9">
    <source>
        <dbReference type="RuleBase" id="RU000556"/>
    </source>
</evidence>
<feature type="domain" description="Transcription elongation factor GreA/GreB N-terminal" evidence="11">
    <location>
        <begin position="5"/>
        <end position="73"/>
    </location>
</feature>
<dbReference type="FunFam" id="3.10.50.30:FF:000001">
    <property type="entry name" value="Transcription elongation factor GreA"/>
    <property type="match status" value="1"/>
</dbReference>
<sequence length="160" mass="18025">MNKFPITHQGAKKMEEELKQLKHMRPEVIQAIATAREQGDLSENAEYHAAREKQGFIEGRIAELENKISRADIIDFTNLHHDTVTFGATVELLDEDTNEKKSFSIVGEYESDISKGLISNVSPLAEELIGKRVGDIVEVNTPRGLVSYEILSIQYKELNI</sequence>
<dbReference type="InterPro" id="IPR001437">
    <property type="entry name" value="Tscrpt_elong_fac_GreA/B_C"/>
</dbReference>
<feature type="domain" description="Transcription elongation factor GreA/GreB C-terminal" evidence="10">
    <location>
        <begin position="81"/>
        <end position="155"/>
    </location>
</feature>
<dbReference type="SUPFAM" id="SSF54534">
    <property type="entry name" value="FKBP-like"/>
    <property type="match status" value="1"/>
</dbReference>
<evidence type="ECO:0000313" key="13">
    <source>
        <dbReference type="Proteomes" id="UP000241762"/>
    </source>
</evidence>
<dbReference type="InterPro" id="IPR023459">
    <property type="entry name" value="Tscrpt_elong_fac_GreA/B_fam"/>
</dbReference>
<dbReference type="GO" id="GO:0003677">
    <property type="term" value="F:DNA binding"/>
    <property type="evidence" value="ECO:0007669"/>
    <property type="project" value="UniProtKB-UniRule"/>
</dbReference>
<dbReference type="InterPro" id="IPR018151">
    <property type="entry name" value="TF_GreA/GreB_CS"/>
</dbReference>
<dbReference type="GO" id="GO:0006354">
    <property type="term" value="P:DNA-templated transcription elongation"/>
    <property type="evidence" value="ECO:0007669"/>
    <property type="project" value="TreeGrafter"/>
</dbReference>
<dbReference type="AlphaFoldDB" id="A0A2P1P823"/>
<dbReference type="Pfam" id="PF03449">
    <property type="entry name" value="GreA_GreB_N"/>
    <property type="match status" value="1"/>
</dbReference>
<dbReference type="Gene3D" id="1.10.287.180">
    <property type="entry name" value="Transcription elongation factor, GreA/GreB, N-terminal domain"/>
    <property type="match status" value="1"/>
</dbReference>
<dbReference type="PANTHER" id="PTHR30437:SF4">
    <property type="entry name" value="TRANSCRIPTION ELONGATION FACTOR GREA"/>
    <property type="match status" value="1"/>
</dbReference>
<evidence type="ECO:0000259" key="11">
    <source>
        <dbReference type="Pfam" id="PF03449"/>
    </source>
</evidence>
<dbReference type="SUPFAM" id="SSF46557">
    <property type="entry name" value="GreA transcript cleavage protein, N-terminal domain"/>
    <property type="match status" value="1"/>
</dbReference>
<name>A0A2P1P823_9RICK</name>
<dbReference type="NCBIfam" id="NF001261">
    <property type="entry name" value="PRK00226.1-2"/>
    <property type="match status" value="1"/>
</dbReference>
<dbReference type="Proteomes" id="UP000241762">
    <property type="component" value="Chromosome"/>
</dbReference>
<dbReference type="EMBL" id="CP027845">
    <property type="protein sequence ID" value="AVP87407.1"/>
    <property type="molecule type" value="Genomic_DNA"/>
</dbReference>
<protein>
    <recommendedName>
        <fullName evidence="2 8">Transcription elongation factor GreA</fullName>
    </recommendedName>
    <alternativeName>
        <fullName evidence="7 8">Transcript cleavage factor GreA</fullName>
    </alternativeName>
</protein>
<evidence type="ECO:0000313" key="12">
    <source>
        <dbReference type="EMBL" id="AVP87407.1"/>
    </source>
</evidence>
<dbReference type="NCBIfam" id="NF001264">
    <property type="entry name" value="PRK00226.1-5"/>
    <property type="match status" value="1"/>
</dbReference>
<dbReference type="PIRSF" id="PIRSF006092">
    <property type="entry name" value="GreA_GreB"/>
    <property type="match status" value="1"/>
</dbReference>
<dbReference type="InterPro" id="IPR036953">
    <property type="entry name" value="GreA/GreB_C_sf"/>
</dbReference>
<evidence type="ECO:0000256" key="8">
    <source>
        <dbReference type="HAMAP-Rule" id="MF_00105"/>
    </source>
</evidence>
<keyword evidence="3 8" id="KW-0805">Transcription regulation</keyword>
<dbReference type="Pfam" id="PF01272">
    <property type="entry name" value="GreA_GreB"/>
    <property type="match status" value="1"/>
</dbReference>
<evidence type="ECO:0000256" key="5">
    <source>
        <dbReference type="ARBA" id="ARBA00023163"/>
    </source>
</evidence>
<dbReference type="FunFam" id="1.10.287.180:FF:000001">
    <property type="entry name" value="Transcription elongation factor GreA"/>
    <property type="match status" value="1"/>
</dbReference>
<dbReference type="GO" id="GO:0070063">
    <property type="term" value="F:RNA polymerase binding"/>
    <property type="evidence" value="ECO:0007669"/>
    <property type="project" value="InterPro"/>
</dbReference>
<accession>A0A2P1P823</accession>
<evidence type="ECO:0000256" key="7">
    <source>
        <dbReference type="ARBA" id="ARBA00030776"/>
    </source>
</evidence>
<keyword evidence="4 8" id="KW-0238">DNA-binding</keyword>
<evidence type="ECO:0000256" key="3">
    <source>
        <dbReference type="ARBA" id="ARBA00023015"/>
    </source>
</evidence>
<dbReference type="OrthoDB" id="9808774at2"/>
<evidence type="ECO:0000259" key="10">
    <source>
        <dbReference type="Pfam" id="PF01272"/>
    </source>
</evidence>
<proteinExistence type="inferred from homology"/>
<dbReference type="KEGG" id="ptc:phytr_4570"/>
<dbReference type="InterPro" id="IPR036805">
    <property type="entry name" value="Tscrpt_elong_fac_GreA/B_N_sf"/>
</dbReference>
<dbReference type="InterPro" id="IPR028624">
    <property type="entry name" value="Tscrpt_elong_fac_GreA/B"/>
</dbReference>
<evidence type="ECO:0000256" key="2">
    <source>
        <dbReference type="ARBA" id="ARBA00013729"/>
    </source>
</evidence>
<dbReference type="GO" id="GO:0003746">
    <property type="term" value="F:translation elongation factor activity"/>
    <property type="evidence" value="ECO:0007669"/>
    <property type="project" value="UniProtKB-KW"/>
</dbReference>
<dbReference type="PANTHER" id="PTHR30437">
    <property type="entry name" value="TRANSCRIPTION ELONGATION FACTOR GREA"/>
    <property type="match status" value="1"/>
</dbReference>
<dbReference type="GO" id="GO:0032784">
    <property type="term" value="P:regulation of DNA-templated transcription elongation"/>
    <property type="evidence" value="ECO:0007669"/>
    <property type="project" value="UniProtKB-UniRule"/>
</dbReference>
<dbReference type="InterPro" id="IPR022691">
    <property type="entry name" value="Tscrpt_elong_fac_GreA/B_N"/>
</dbReference>
<dbReference type="PROSITE" id="PS00829">
    <property type="entry name" value="GREAB_1"/>
    <property type="match status" value="1"/>
</dbReference>
<dbReference type="NCBIfam" id="TIGR01462">
    <property type="entry name" value="greA"/>
    <property type="match status" value="1"/>
</dbReference>
<evidence type="ECO:0000256" key="1">
    <source>
        <dbReference type="ARBA" id="ARBA00008213"/>
    </source>
</evidence>
<keyword evidence="13" id="KW-1185">Reference proteome</keyword>
<keyword evidence="12" id="KW-0251">Elongation factor</keyword>
<organism evidence="12 13">
    <name type="scientific">Candidatus Phycorickettsia trachydisci</name>
    <dbReference type="NCBI Taxonomy" id="2115978"/>
    <lineage>
        <taxon>Bacteria</taxon>
        <taxon>Pseudomonadati</taxon>
        <taxon>Pseudomonadota</taxon>
        <taxon>Alphaproteobacteria</taxon>
        <taxon>Rickettsiales</taxon>
        <taxon>Rickettsiaceae</taxon>
        <taxon>Candidatus Phycorickettsia</taxon>
    </lineage>
</organism>
<dbReference type="NCBIfam" id="NF001263">
    <property type="entry name" value="PRK00226.1-4"/>
    <property type="match status" value="1"/>
</dbReference>
<evidence type="ECO:0000256" key="6">
    <source>
        <dbReference type="ARBA" id="ARBA00024916"/>
    </source>
</evidence>
<dbReference type="PROSITE" id="PS00830">
    <property type="entry name" value="GREAB_2"/>
    <property type="match status" value="1"/>
</dbReference>
<keyword evidence="12" id="KW-0648">Protein biosynthesis</keyword>
<keyword evidence="5 8" id="KW-0804">Transcription</keyword>
<evidence type="ECO:0000256" key="4">
    <source>
        <dbReference type="ARBA" id="ARBA00023125"/>
    </source>
</evidence>
<dbReference type="InterPro" id="IPR006359">
    <property type="entry name" value="Tscrpt_elong_fac_GreA"/>
</dbReference>
<gene>
    <name evidence="8" type="primary">greA</name>
    <name evidence="12" type="ORF">phytr_4570</name>
</gene>
<dbReference type="HAMAP" id="MF_00105">
    <property type="entry name" value="GreA_GreB"/>
    <property type="match status" value="1"/>
</dbReference>
<dbReference type="Gene3D" id="3.10.50.30">
    <property type="entry name" value="Transcription elongation factor, GreA/GreB, C-terminal domain"/>
    <property type="match status" value="1"/>
</dbReference>
<dbReference type="RefSeq" id="WP_106874271.1">
    <property type="nucleotide sequence ID" value="NZ_CP027845.1"/>
</dbReference>
<comment type="function">
    <text evidence="6 8 9">Necessary for efficient RNA polymerase transcription elongation past template-encoded arresting sites. The arresting sites in DNA have the property of trapping a certain fraction of elongating RNA polymerases that pass through, resulting in locked ternary complexes. Cleavage of the nascent transcript by cleavage factors such as GreA or GreB allows the resumption of elongation from the new 3'terminus. GreA releases sequences of 2 to 3 nucleotides.</text>
</comment>
<comment type="similarity">
    <text evidence="1 8 9">Belongs to the GreA/GreB family.</text>
</comment>